<dbReference type="EMBL" id="SMFQ01000002">
    <property type="protein sequence ID" value="TCJ89172.1"/>
    <property type="molecule type" value="Genomic_DNA"/>
</dbReference>
<keyword evidence="4" id="KW-1185">Reference proteome</keyword>
<dbReference type="SUPFAM" id="SSF103247">
    <property type="entry name" value="TT1751-like"/>
    <property type="match status" value="1"/>
</dbReference>
<organism evidence="3 4">
    <name type="scientific">Cocleimonas flava</name>
    <dbReference type="NCBI Taxonomy" id="634765"/>
    <lineage>
        <taxon>Bacteria</taxon>
        <taxon>Pseudomonadati</taxon>
        <taxon>Pseudomonadota</taxon>
        <taxon>Gammaproteobacteria</taxon>
        <taxon>Thiotrichales</taxon>
        <taxon>Thiotrichaceae</taxon>
        <taxon>Cocleimonas</taxon>
    </lineage>
</organism>
<dbReference type="RefSeq" id="WP_131904819.1">
    <property type="nucleotide sequence ID" value="NZ_BAAAFU010000008.1"/>
</dbReference>
<dbReference type="Pfam" id="PF03625">
    <property type="entry name" value="DUF302"/>
    <property type="match status" value="1"/>
</dbReference>
<evidence type="ECO:0000313" key="3">
    <source>
        <dbReference type="EMBL" id="TCJ89172.1"/>
    </source>
</evidence>
<dbReference type="OrthoDB" id="9799367at2"/>
<dbReference type="InterPro" id="IPR035923">
    <property type="entry name" value="TT1751-like_sf"/>
</dbReference>
<feature type="domain" description="DUF302" evidence="2">
    <location>
        <begin position="56"/>
        <end position="118"/>
    </location>
</feature>
<dbReference type="Proteomes" id="UP000294887">
    <property type="component" value="Unassembled WGS sequence"/>
</dbReference>
<name>A0A4R1F8S4_9GAMM</name>
<feature type="signal peptide" evidence="1">
    <location>
        <begin position="1"/>
        <end position="23"/>
    </location>
</feature>
<comment type="caution">
    <text evidence="3">The sequence shown here is derived from an EMBL/GenBank/DDBJ whole genome shotgun (WGS) entry which is preliminary data.</text>
</comment>
<evidence type="ECO:0000313" key="4">
    <source>
        <dbReference type="Proteomes" id="UP000294887"/>
    </source>
</evidence>
<evidence type="ECO:0000256" key="1">
    <source>
        <dbReference type="SAM" id="SignalP"/>
    </source>
</evidence>
<dbReference type="AlphaFoldDB" id="A0A4R1F8S4"/>
<proteinExistence type="predicted"/>
<gene>
    <name evidence="3" type="ORF">EV695_1033</name>
</gene>
<reference evidence="3 4" key="1">
    <citation type="submission" date="2019-03" db="EMBL/GenBank/DDBJ databases">
        <title>Genomic Encyclopedia of Type Strains, Phase IV (KMG-IV): sequencing the most valuable type-strain genomes for metagenomic binning, comparative biology and taxonomic classification.</title>
        <authorList>
            <person name="Goeker M."/>
        </authorList>
    </citation>
    <scope>NUCLEOTIDE SEQUENCE [LARGE SCALE GENOMIC DNA]</scope>
    <source>
        <strain evidence="3 4">DSM 24830</strain>
    </source>
</reference>
<feature type="chain" id="PRO_5020654516" evidence="1">
    <location>
        <begin position="24"/>
        <end position="149"/>
    </location>
</feature>
<dbReference type="PANTHER" id="PTHR38342">
    <property type="entry name" value="SLR5037 PROTEIN"/>
    <property type="match status" value="1"/>
</dbReference>
<keyword evidence="1" id="KW-0732">Signal</keyword>
<protein>
    <submittedName>
        <fullName evidence="3">Uncharacterized protein (DUF302 family)</fullName>
    </submittedName>
</protein>
<dbReference type="PANTHER" id="PTHR38342:SF2">
    <property type="entry name" value="INNER MEMBRANE OR EXPORTED"/>
    <property type="match status" value="1"/>
</dbReference>
<sequence length="149" mass="16178">MRINHFKKMLVIMGLAVSVSASADIIKKASAHSVKETMDKFEALAKSKGMDIFARVDHTKNAAGVDMKMNEAEVLIFGNPKGGTVIMKKDPAVSLDLPLKVAVYKDDAGKVWLSYRNPQDLAKDYDVADVPVLGKVETGLDKLTTAVTK</sequence>
<dbReference type="CDD" id="cd14797">
    <property type="entry name" value="DUF302"/>
    <property type="match status" value="1"/>
</dbReference>
<accession>A0A4R1F8S4</accession>
<dbReference type="Gene3D" id="3.30.310.70">
    <property type="entry name" value="TT1751-like domain"/>
    <property type="match status" value="1"/>
</dbReference>
<dbReference type="InterPro" id="IPR005180">
    <property type="entry name" value="DUF302"/>
</dbReference>
<evidence type="ECO:0000259" key="2">
    <source>
        <dbReference type="Pfam" id="PF03625"/>
    </source>
</evidence>